<dbReference type="HOGENOM" id="CLU_058590_0_0_9"/>
<dbReference type="GO" id="GO:0006779">
    <property type="term" value="P:porphyrin-containing compound biosynthetic process"/>
    <property type="evidence" value="ECO:0007669"/>
    <property type="project" value="InterPro"/>
</dbReference>
<evidence type="ECO:0000313" key="2">
    <source>
        <dbReference type="EMBL" id="AEE96404.1"/>
    </source>
</evidence>
<dbReference type="PANTHER" id="PTHR47099:SF1">
    <property type="entry name" value="METHYLCOBAMIDE:COM METHYLTRANSFERASE MTBA"/>
    <property type="match status" value="1"/>
</dbReference>
<dbReference type="InterPro" id="IPR000257">
    <property type="entry name" value="Uroporphyrinogen_deCOase"/>
</dbReference>
<dbReference type="Pfam" id="PF01208">
    <property type="entry name" value="URO-D"/>
    <property type="match status" value="1"/>
</dbReference>
<name>F3ZW24_MAHA5</name>
<dbReference type="Proteomes" id="UP000008457">
    <property type="component" value="Chromosome"/>
</dbReference>
<evidence type="ECO:0000313" key="3">
    <source>
        <dbReference type="Proteomes" id="UP000008457"/>
    </source>
</evidence>
<dbReference type="GO" id="GO:0004853">
    <property type="term" value="F:uroporphyrinogen decarboxylase activity"/>
    <property type="evidence" value="ECO:0007669"/>
    <property type="project" value="InterPro"/>
</dbReference>
<gene>
    <name evidence="2" type="ordered locus">Mahau_1208</name>
</gene>
<accession>F3ZW24</accession>
<dbReference type="AlphaFoldDB" id="F3ZW24"/>
<reference evidence="2 3" key="2">
    <citation type="journal article" date="2011" name="Stand. Genomic Sci.">
        <title>Complete genome sequence of Mahella australiensis type strain (50-1 BON).</title>
        <authorList>
            <person name="Sikorski J."/>
            <person name="Teshima H."/>
            <person name="Nolan M."/>
            <person name="Lucas S."/>
            <person name="Hammon N."/>
            <person name="Deshpande S."/>
            <person name="Cheng J.F."/>
            <person name="Pitluck S."/>
            <person name="Liolios K."/>
            <person name="Pagani I."/>
            <person name="Ivanova N."/>
            <person name="Huntemann M."/>
            <person name="Mavromatis K."/>
            <person name="Ovchinikova G."/>
            <person name="Pati A."/>
            <person name="Tapia R."/>
            <person name="Han C."/>
            <person name="Goodwin L."/>
            <person name="Chen A."/>
            <person name="Palaniappan K."/>
            <person name="Land M."/>
            <person name="Hauser L."/>
            <person name="Ngatchou-Djao O.D."/>
            <person name="Rohde M."/>
            <person name="Pukall R."/>
            <person name="Spring S."/>
            <person name="Abt B."/>
            <person name="Goker M."/>
            <person name="Detter J.C."/>
            <person name="Woyke T."/>
            <person name="Bristow J."/>
            <person name="Markowitz V."/>
            <person name="Hugenholtz P."/>
            <person name="Eisen J.A."/>
            <person name="Kyrpides N.C."/>
            <person name="Klenk H.P."/>
            <person name="Lapidus A."/>
        </authorList>
    </citation>
    <scope>NUCLEOTIDE SEQUENCE [LARGE SCALE GENOMIC DNA]</scope>
    <source>
        <strain evidence="3">DSM 15567 / CIP 107919 / 50-1 BON</strain>
    </source>
</reference>
<organism evidence="2 3">
    <name type="scientific">Mahella australiensis (strain DSM 15567 / CIP 107919 / 50-1 BON)</name>
    <dbReference type="NCBI Taxonomy" id="697281"/>
    <lineage>
        <taxon>Bacteria</taxon>
        <taxon>Bacillati</taxon>
        <taxon>Bacillota</taxon>
        <taxon>Clostridia</taxon>
        <taxon>Thermoanaerobacterales</taxon>
        <taxon>Thermoanaerobacterales Family IV. Incertae Sedis</taxon>
        <taxon>Mahella</taxon>
    </lineage>
</organism>
<dbReference type="PANTHER" id="PTHR47099">
    <property type="entry name" value="METHYLCOBAMIDE:COM METHYLTRANSFERASE MTBA"/>
    <property type="match status" value="1"/>
</dbReference>
<dbReference type="OrthoDB" id="1714431at2"/>
<dbReference type="SUPFAM" id="SSF51726">
    <property type="entry name" value="UROD/MetE-like"/>
    <property type="match status" value="1"/>
</dbReference>
<dbReference type="KEGG" id="mas:Mahau_1208"/>
<feature type="domain" description="Uroporphyrinogen decarboxylase (URO-D)" evidence="1">
    <location>
        <begin position="184"/>
        <end position="369"/>
    </location>
</feature>
<keyword evidence="3" id="KW-1185">Reference proteome</keyword>
<dbReference type="STRING" id="697281.Mahau_1208"/>
<dbReference type="InterPro" id="IPR052024">
    <property type="entry name" value="Methanogen_methyltrans"/>
</dbReference>
<reference evidence="3" key="1">
    <citation type="submission" date="2010-11" db="EMBL/GenBank/DDBJ databases">
        <title>The complete genome of Mahella australiensis DSM 15567.</title>
        <authorList>
            <consortium name="US DOE Joint Genome Institute (JGI-PGF)"/>
            <person name="Lucas S."/>
            <person name="Copeland A."/>
            <person name="Lapidus A."/>
            <person name="Bruce D."/>
            <person name="Goodwin L."/>
            <person name="Pitluck S."/>
            <person name="Kyrpides N."/>
            <person name="Mavromatis K."/>
            <person name="Pagani I."/>
            <person name="Ivanova N."/>
            <person name="Teshima H."/>
            <person name="Brettin T."/>
            <person name="Detter J.C."/>
            <person name="Han C."/>
            <person name="Tapia R."/>
            <person name="Land M."/>
            <person name="Hauser L."/>
            <person name="Markowitz V."/>
            <person name="Cheng J.-F."/>
            <person name="Hugenholtz P."/>
            <person name="Woyke T."/>
            <person name="Wu D."/>
            <person name="Spring S."/>
            <person name="Pukall R."/>
            <person name="Steenblock K."/>
            <person name="Schneider S."/>
            <person name="Klenk H.-P."/>
            <person name="Eisen J.A."/>
        </authorList>
    </citation>
    <scope>NUCLEOTIDE SEQUENCE [LARGE SCALE GENOMIC DNA]</scope>
    <source>
        <strain evidence="3">DSM 15567 / CIP 107919 / 50-1 BON</strain>
    </source>
</reference>
<protein>
    <recommendedName>
        <fullName evidence="1">Uroporphyrinogen decarboxylase (URO-D) domain-containing protein</fullName>
    </recommendedName>
</protein>
<dbReference type="EMBL" id="CP002360">
    <property type="protein sequence ID" value="AEE96404.1"/>
    <property type="molecule type" value="Genomic_DNA"/>
</dbReference>
<dbReference type="Gene3D" id="3.20.20.210">
    <property type="match status" value="1"/>
</dbReference>
<evidence type="ECO:0000259" key="1">
    <source>
        <dbReference type="Pfam" id="PF01208"/>
    </source>
</evidence>
<proteinExistence type="predicted"/>
<sequence>MFTQEPLSCRQRFINTMEYKSVDRIPNHEVGVWGQTMDRWHEEGLNMYDLHWDWFTGEEYFNMDAREYINVNYGMIPPFETETLEKTDRYEIIRDENGVIRKALIEGTAWGTRASMDQFLSFPVKNINDFREIKKRYVANLGRRYPPQWQEIMLPRWRQREHVLVLGRNCSTLGFFWRAREWMGTENVCYAWYDQPALMHEMMEFIADFTIEVSHPILEKTDVDYVFINEDMSMKNGPLLSPDTYKTFIFPRMCRLVDYFKSHGVRYVCVDTDGNCEALIPLLMEAGVDAIWPMERAADMDPIKLRKKFGKDLRLWGGVDKRELAKTKENIDKHLASLYPLIEEGGFIPTVDHTVPPDISLENFRYYMKRKMDLLSGKF</sequence>
<dbReference type="InterPro" id="IPR038071">
    <property type="entry name" value="UROD/MetE-like_sf"/>
</dbReference>
<dbReference type="eggNOG" id="COG0407">
    <property type="taxonomic scope" value="Bacteria"/>
</dbReference>
<dbReference type="RefSeq" id="WP_013780834.1">
    <property type="nucleotide sequence ID" value="NC_015520.1"/>
</dbReference>